<dbReference type="Proteomes" id="UP000244978">
    <property type="component" value="Unassembled WGS sequence"/>
</dbReference>
<sequence>MFVGEAGLLWLVGWGCFVEVVSRHARDVGVICRGFQIPVKFFLVTPKVREAEELLGLTWDQILALNSRSPSSSS</sequence>
<evidence type="ECO:0000313" key="2">
    <source>
        <dbReference type="Proteomes" id="UP000244978"/>
    </source>
</evidence>
<dbReference type="EMBL" id="QEEX01000002">
    <property type="protein sequence ID" value="PWB96339.1"/>
    <property type="molecule type" value="Genomic_DNA"/>
</dbReference>
<gene>
    <name evidence="1" type="ORF">DF220_13435</name>
</gene>
<organism evidence="1 2">
    <name type="scientific">Homoserinimonas hongtaonis</name>
    <dbReference type="NCBI Taxonomy" id="2079791"/>
    <lineage>
        <taxon>Bacteria</taxon>
        <taxon>Bacillati</taxon>
        <taxon>Actinomycetota</taxon>
        <taxon>Actinomycetes</taxon>
        <taxon>Micrococcales</taxon>
        <taxon>Microbacteriaceae</taxon>
        <taxon>Homoserinimonas</taxon>
    </lineage>
</organism>
<reference evidence="2" key="1">
    <citation type="submission" date="2018-04" db="EMBL/GenBank/DDBJ databases">
        <authorList>
            <person name="Liu S."/>
            <person name="Wang Z."/>
            <person name="Li J."/>
        </authorList>
    </citation>
    <scope>NUCLEOTIDE SEQUENCE [LARGE SCALE GENOMIC DNA]</scope>
    <source>
        <strain evidence="2">S1194</strain>
    </source>
</reference>
<dbReference type="AlphaFoldDB" id="A0A2U1SXL0"/>
<comment type="caution">
    <text evidence="1">The sequence shown here is derived from an EMBL/GenBank/DDBJ whole genome shotgun (WGS) entry which is preliminary data.</text>
</comment>
<keyword evidence="2" id="KW-1185">Reference proteome</keyword>
<accession>A0A2U1SXL0</accession>
<proteinExistence type="predicted"/>
<name>A0A2U1SXL0_9MICO</name>
<protein>
    <submittedName>
        <fullName evidence="1">Uncharacterized protein</fullName>
    </submittedName>
</protein>
<evidence type="ECO:0000313" key="1">
    <source>
        <dbReference type="EMBL" id="PWB96339.1"/>
    </source>
</evidence>